<organism evidence="2 3">
    <name type="scientific">Gordonia lacunae</name>
    <dbReference type="NCBI Taxonomy" id="417102"/>
    <lineage>
        <taxon>Bacteria</taxon>
        <taxon>Bacillati</taxon>
        <taxon>Actinomycetota</taxon>
        <taxon>Actinomycetes</taxon>
        <taxon>Mycobacteriales</taxon>
        <taxon>Gordoniaceae</taxon>
        <taxon>Gordonia</taxon>
    </lineage>
</organism>
<dbReference type="AlphaFoldDB" id="A0A243Q4Q4"/>
<accession>A0A243Q4Q4</accession>
<dbReference type="InterPro" id="IPR014748">
    <property type="entry name" value="Enoyl-CoA_hydra_C"/>
</dbReference>
<comment type="caution">
    <text evidence="2">The sequence shown here is derived from an EMBL/GenBank/DDBJ whole genome shotgun (WGS) entry which is preliminary data.</text>
</comment>
<comment type="similarity">
    <text evidence="1">Belongs to the enoyl-CoA hydratase/isomerase family.</text>
</comment>
<dbReference type="Gene3D" id="3.90.226.10">
    <property type="entry name" value="2-enoyl-CoA Hydratase, Chain A, domain 1"/>
    <property type="match status" value="1"/>
</dbReference>
<dbReference type="Pfam" id="PF00378">
    <property type="entry name" value="ECH_1"/>
    <property type="match status" value="1"/>
</dbReference>
<dbReference type="OrthoDB" id="8452484at2"/>
<keyword evidence="3" id="KW-1185">Reference proteome</keyword>
<dbReference type="InterPro" id="IPR029045">
    <property type="entry name" value="ClpP/crotonase-like_dom_sf"/>
</dbReference>
<dbReference type="SUPFAM" id="SSF52096">
    <property type="entry name" value="ClpP/crotonase"/>
    <property type="match status" value="1"/>
</dbReference>
<dbReference type="CDD" id="cd06558">
    <property type="entry name" value="crotonase-like"/>
    <property type="match status" value="1"/>
</dbReference>
<dbReference type="Gene3D" id="1.10.12.10">
    <property type="entry name" value="Lyase 2-enoyl-coa Hydratase, Chain A, domain 2"/>
    <property type="match status" value="1"/>
</dbReference>
<dbReference type="GO" id="GO:0003824">
    <property type="term" value="F:catalytic activity"/>
    <property type="evidence" value="ECO:0007669"/>
    <property type="project" value="UniProtKB-ARBA"/>
</dbReference>
<name>A0A243Q4Q4_9ACTN</name>
<sequence length="259" mass="26074">MTVTLDISGGLATITLARPAAHNALDAGMKTAFLDAVGKAAASPEIRAVLLTAEGKNFCVGQDLGDHVAALDADPATAMETVAEHYNPLIRALAALRVPVVVAIPGACVGAGWGIALAGDIRVAGERTSFATAFSGIGLASDSGLSHSLVQNLGASRAGALLLLGDKVTAAQALEWGLVHRVVADDDVRAAALDIAQRLASGPTAAYGEVKSLVGASAAGLDAALDRERDAQVALGQTADHKAAVAAFLAKEKPVFTGR</sequence>
<dbReference type="EMBL" id="NGFO01000035">
    <property type="protein sequence ID" value="OUC76315.1"/>
    <property type="molecule type" value="Genomic_DNA"/>
</dbReference>
<evidence type="ECO:0000313" key="2">
    <source>
        <dbReference type="EMBL" id="OUC76315.1"/>
    </source>
</evidence>
<evidence type="ECO:0000256" key="1">
    <source>
        <dbReference type="ARBA" id="ARBA00005254"/>
    </source>
</evidence>
<dbReference type="PANTHER" id="PTHR43459:SF1">
    <property type="entry name" value="EG:BACN32G11.4 PROTEIN"/>
    <property type="match status" value="1"/>
</dbReference>
<evidence type="ECO:0000313" key="3">
    <source>
        <dbReference type="Proteomes" id="UP000194632"/>
    </source>
</evidence>
<protein>
    <submittedName>
        <fullName evidence="2">Enoyl-CoA hydratase</fullName>
    </submittedName>
</protein>
<dbReference type="RefSeq" id="WP_086537401.1">
    <property type="nucleotide sequence ID" value="NZ_NGFO01000035.1"/>
</dbReference>
<reference evidence="2 3" key="1">
    <citation type="submission" date="2017-05" db="EMBL/GenBank/DDBJ databases">
        <title>Biotechnological potential of actinobacteria isolated from South African environments.</title>
        <authorList>
            <person name="Le Roes-Hill M."/>
            <person name="Prins A."/>
            <person name="Durrell K.A."/>
        </authorList>
    </citation>
    <scope>NUCLEOTIDE SEQUENCE [LARGE SCALE GENOMIC DNA]</scope>
    <source>
        <strain evidence="2">BS2</strain>
    </source>
</reference>
<dbReference type="Proteomes" id="UP000194632">
    <property type="component" value="Unassembled WGS sequence"/>
</dbReference>
<dbReference type="InterPro" id="IPR001753">
    <property type="entry name" value="Enoyl-CoA_hydra/iso"/>
</dbReference>
<proteinExistence type="inferred from homology"/>
<dbReference type="PANTHER" id="PTHR43459">
    <property type="entry name" value="ENOYL-COA HYDRATASE"/>
    <property type="match status" value="1"/>
</dbReference>
<gene>
    <name evidence="2" type="ORF">CA982_22465</name>
</gene>
<dbReference type="STRING" id="417102.CA982_22465"/>